<accession>A0A2W5NS36</accession>
<dbReference type="Proteomes" id="UP000249082">
    <property type="component" value="Unassembled WGS sequence"/>
</dbReference>
<comment type="caution">
    <text evidence="1">The sequence shown here is derived from an EMBL/GenBank/DDBJ whole genome shotgun (WGS) entry which is preliminary data.</text>
</comment>
<name>A0A2W5NS36_9SPHN</name>
<dbReference type="AlphaFoldDB" id="A0A2W5NS36"/>
<evidence type="ECO:0000313" key="1">
    <source>
        <dbReference type="EMBL" id="PZQ56246.1"/>
    </source>
</evidence>
<protein>
    <submittedName>
        <fullName evidence="1">Uncharacterized protein</fullName>
    </submittedName>
</protein>
<reference evidence="1 2" key="1">
    <citation type="submission" date="2017-08" db="EMBL/GenBank/DDBJ databases">
        <title>Infants hospitalized years apart are colonized by the same room-sourced microbial strains.</title>
        <authorList>
            <person name="Brooks B."/>
            <person name="Olm M.R."/>
            <person name="Firek B.A."/>
            <person name="Baker R."/>
            <person name="Thomas B.C."/>
            <person name="Morowitz M.J."/>
            <person name="Banfield J.F."/>
        </authorList>
    </citation>
    <scope>NUCLEOTIDE SEQUENCE [LARGE SCALE GENOMIC DNA]</scope>
    <source>
        <strain evidence="1">S2_005_002_R2_33</strain>
    </source>
</reference>
<dbReference type="EMBL" id="QFPX01000004">
    <property type="protein sequence ID" value="PZQ56246.1"/>
    <property type="molecule type" value="Genomic_DNA"/>
</dbReference>
<proteinExistence type="predicted"/>
<gene>
    <name evidence="1" type="ORF">DI555_06430</name>
</gene>
<sequence>MTKRRAPLTIDAALARIAGQLEGGWNAMAESLGGKSPSIVRAWGDPDRREQIPLCDAIALDVAYREAGGDGAPLFETFAYQLDEAGMFRFADEIALGRLAALVIRECGEASSHLVLSAQPGADVADHRLTLGHVDEAIDAYQRVRVLVAALANGGRIDSATLIADLTGDPPDLAGGPRATGPP</sequence>
<evidence type="ECO:0000313" key="2">
    <source>
        <dbReference type="Proteomes" id="UP000249082"/>
    </source>
</evidence>
<organism evidence="1 2">
    <name type="scientific">Novosphingobium pentaromativorans</name>
    <dbReference type="NCBI Taxonomy" id="205844"/>
    <lineage>
        <taxon>Bacteria</taxon>
        <taxon>Pseudomonadati</taxon>
        <taxon>Pseudomonadota</taxon>
        <taxon>Alphaproteobacteria</taxon>
        <taxon>Sphingomonadales</taxon>
        <taxon>Sphingomonadaceae</taxon>
        <taxon>Novosphingobium</taxon>
    </lineage>
</organism>